<evidence type="ECO:0000313" key="2">
    <source>
        <dbReference type="Proteomes" id="UP000811545"/>
    </source>
</evidence>
<accession>A0A9E2BIU6</accession>
<dbReference type="Proteomes" id="UP000811545">
    <property type="component" value="Unassembled WGS sequence"/>
</dbReference>
<reference evidence="1 2" key="1">
    <citation type="journal article" date="2021" name="bioRxiv">
        <title>Unique metabolic strategies in Hadean analogues reveal hints for primordial physiology.</title>
        <authorList>
            <person name="Nobu M.K."/>
            <person name="Nakai R."/>
            <person name="Tamazawa S."/>
            <person name="Mori H."/>
            <person name="Toyoda A."/>
            <person name="Ijiri A."/>
            <person name="Suzuki S."/>
            <person name="Kurokawa K."/>
            <person name="Kamagata Y."/>
            <person name="Tamaki H."/>
        </authorList>
    </citation>
    <scope>NUCLEOTIDE SEQUENCE [LARGE SCALE GENOMIC DNA]</scope>
    <source>
        <strain evidence="1">BS525</strain>
    </source>
</reference>
<dbReference type="SUPFAM" id="SSF56935">
    <property type="entry name" value="Porins"/>
    <property type="match status" value="1"/>
</dbReference>
<protein>
    <submittedName>
        <fullName evidence="1">TonB-dependent receptor SusC</fullName>
    </submittedName>
</protein>
<proteinExistence type="predicted"/>
<dbReference type="AlphaFoldDB" id="A0A9E2BIU6"/>
<organism evidence="1 2">
    <name type="scientific">Psychracetigena formicireducens</name>
    <dbReference type="NCBI Taxonomy" id="2986056"/>
    <lineage>
        <taxon>Bacteria</taxon>
        <taxon>Bacillati</taxon>
        <taxon>Candidatus Lithacetigenota</taxon>
        <taxon>Candidatus Psychracetigena</taxon>
    </lineage>
</organism>
<comment type="caution">
    <text evidence="1">The sequence shown here is derived from an EMBL/GenBank/DDBJ whole genome shotgun (WGS) entry which is preliminary data.</text>
</comment>
<keyword evidence="1" id="KW-0675">Receptor</keyword>
<sequence>MFDRTFAEKHNVKVMGGFEYNYNLQRDMGFFPFNGNVGYLDNRFSTLTSTMNWAPNADSSLVNGAAISGYNSRFITAWNSVFARFNYAFSGKYLFEASFRRDGSSNFGPNRRFGNFGAVGAGWIISDESFWQNIPVVNFAKLRASFGTQGNPGFATSQWNASFGRVAGVTYLGQPILLPTRLFNPQLSWSTVYQTDIAIDFGLWNSKVTGSLGVYQRTSTDILFARPVQVSGTGYSRTIFVNDPESEIRDRGIEFNVSSTNLEGKLRWTTDFNIASNVNKVLSLGDLGPDAIDVGPGDARILLGQPQGVFFLAEFAGVNPETGQEEILNGERILATQENVRNNRKPVGNPFPKAFGGFGNTFFYKGFDLNIFFTYSFGQDIYDDGAKRQVGAFLNQWNQRRDVLDRWQRPGDQTDVPRLTLNSSAGDWNNTTRWLYDASFVRLRTLQLGYTIPKDFLSKTKLQNIRVYIAGQNLLTFTTFPAWDPEVTRATEDPGVGNVSWNSPYLATPQMRTLTAGINIGF</sequence>
<dbReference type="EMBL" id="QLTW01000291">
    <property type="protein sequence ID" value="MBT9146059.1"/>
    <property type="molecule type" value="Genomic_DNA"/>
</dbReference>
<evidence type="ECO:0000313" key="1">
    <source>
        <dbReference type="EMBL" id="MBT9146059.1"/>
    </source>
</evidence>
<gene>
    <name evidence="1" type="primary">susC</name>
    <name evidence="1" type="ORF">DDT42_01938</name>
</gene>
<name>A0A9E2BIU6_PSYF1</name>